<dbReference type="PROSITE" id="PS51257">
    <property type="entry name" value="PROKAR_LIPOPROTEIN"/>
    <property type="match status" value="1"/>
</dbReference>
<keyword evidence="1" id="KW-0472">Membrane</keyword>
<dbReference type="AlphaFoldDB" id="A0A4S8HQT5"/>
<gene>
    <name evidence="2" type="ORF">FAM09_20050</name>
</gene>
<dbReference type="PANTHER" id="PTHR34219:SF3">
    <property type="entry name" value="BLL7967 PROTEIN"/>
    <property type="match status" value="1"/>
</dbReference>
<evidence type="ECO:0000256" key="1">
    <source>
        <dbReference type="SAM" id="Phobius"/>
    </source>
</evidence>
<feature type="transmembrane region" description="Helical" evidence="1">
    <location>
        <begin position="192"/>
        <end position="215"/>
    </location>
</feature>
<dbReference type="Proteomes" id="UP000306918">
    <property type="component" value="Unassembled WGS sequence"/>
</dbReference>
<organism evidence="2 3">
    <name type="scientific">Niastella caeni</name>
    <dbReference type="NCBI Taxonomy" id="2569763"/>
    <lineage>
        <taxon>Bacteria</taxon>
        <taxon>Pseudomonadati</taxon>
        <taxon>Bacteroidota</taxon>
        <taxon>Chitinophagia</taxon>
        <taxon>Chitinophagales</taxon>
        <taxon>Chitinophagaceae</taxon>
        <taxon>Niastella</taxon>
    </lineage>
</organism>
<dbReference type="PANTHER" id="PTHR34219">
    <property type="entry name" value="IRON-REGULATED INNER MEMBRANE PROTEIN-RELATED"/>
    <property type="match status" value="1"/>
</dbReference>
<sequence>MTIKKIIGKVHLWLGFTSGIIVFIIAVTGCLYAFQAEITNMTTSSFRKVAPQNAAFLPPTQVKEIVEKQLPGKHVHSVQYGAKDEALVATFYSAEPEYYYLIYVNPYSGEVLRVKNMDRDFFRIVLMGHYYLWLPDEIGQRIVIYATIIFVLMMITGLILWWPRNKAAAKQRFSIKWNAAWRRKNYDLHNVLGFYMTWVVIFMAITGLVFGWQLLANAIYKGAGGKKSLVYQEPFSDTTKVAQATAITLPVDKLWLQMQQEHKEAEIIEMHFPATTRSSIEVAINTDADTYWRTDYRFFDQYSLNELPVEHIYGRFKDAKGADKLLRMNYDIHIGAIGGVPGKILAFFASLIAASLPITGFMIWWGRRKKKPSR</sequence>
<protein>
    <submittedName>
        <fullName evidence="2">PepSY domain-containing protein</fullName>
    </submittedName>
</protein>
<keyword evidence="3" id="KW-1185">Reference proteome</keyword>
<evidence type="ECO:0000313" key="3">
    <source>
        <dbReference type="Proteomes" id="UP000306918"/>
    </source>
</evidence>
<dbReference type="Pfam" id="PF03929">
    <property type="entry name" value="PepSY_TM"/>
    <property type="match status" value="1"/>
</dbReference>
<keyword evidence="1" id="KW-1133">Transmembrane helix</keyword>
<keyword evidence="1" id="KW-0812">Transmembrane</keyword>
<feature type="transmembrane region" description="Helical" evidence="1">
    <location>
        <begin position="12"/>
        <end position="34"/>
    </location>
</feature>
<proteinExistence type="predicted"/>
<feature type="transmembrane region" description="Helical" evidence="1">
    <location>
        <begin position="344"/>
        <end position="365"/>
    </location>
</feature>
<name>A0A4S8HQT5_9BACT</name>
<reference evidence="2 3" key="1">
    <citation type="submission" date="2019-04" db="EMBL/GenBank/DDBJ databases">
        <title>Niastella caeni sp. nov., isolated from activated sludge.</title>
        <authorList>
            <person name="Sheng M."/>
        </authorList>
    </citation>
    <scope>NUCLEOTIDE SEQUENCE [LARGE SCALE GENOMIC DNA]</scope>
    <source>
        <strain evidence="2 3">HX-2-15</strain>
    </source>
</reference>
<dbReference type="RefSeq" id="WP_136578915.1">
    <property type="nucleotide sequence ID" value="NZ_STFF01000005.1"/>
</dbReference>
<dbReference type="EMBL" id="STFF01000005">
    <property type="protein sequence ID" value="THU37241.1"/>
    <property type="molecule type" value="Genomic_DNA"/>
</dbReference>
<comment type="caution">
    <text evidence="2">The sequence shown here is derived from an EMBL/GenBank/DDBJ whole genome shotgun (WGS) entry which is preliminary data.</text>
</comment>
<dbReference type="OrthoDB" id="111691at2"/>
<accession>A0A4S8HQT5</accession>
<dbReference type="InterPro" id="IPR005625">
    <property type="entry name" value="PepSY-ass_TM"/>
</dbReference>
<feature type="transmembrane region" description="Helical" evidence="1">
    <location>
        <begin position="142"/>
        <end position="162"/>
    </location>
</feature>
<evidence type="ECO:0000313" key="2">
    <source>
        <dbReference type="EMBL" id="THU37241.1"/>
    </source>
</evidence>